<feature type="non-terminal residue" evidence="8">
    <location>
        <position position="1"/>
    </location>
</feature>
<comment type="caution">
    <text evidence="8">The sequence shown here is derived from an EMBL/GenBank/DDBJ whole genome shotgun (WGS) entry which is preliminary data.</text>
</comment>
<dbReference type="GO" id="GO:0090090">
    <property type="term" value="P:negative regulation of canonical Wnt signaling pathway"/>
    <property type="evidence" value="ECO:0007669"/>
    <property type="project" value="TreeGrafter"/>
</dbReference>
<dbReference type="InterPro" id="IPR003591">
    <property type="entry name" value="Leu-rich_rpt_typical-subtyp"/>
</dbReference>
<dbReference type="Pfam" id="PF01462">
    <property type="entry name" value="LRRNT"/>
    <property type="match status" value="1"/>
</dbReference>
<dbReference type="Proteomes" id="UP000308365">
    <property type="component" value="Unassembled WGS sequence"/>
</dbReference>
<dbReference type="SMART" id="SM00013">
    <property type="entry name" value="LRRNT"/>
    <property type="match status" value="1"/>
</dbReference>
<dbReference type="SMART" id="SM00082">
    <property type="entry name" value="LRRCT"/>
    <property type="match status" value="1"/>
</dbReference>
<dbReference type="Pfam" id="PF01463">
    <property type="entry name" value="LRRCT"/>
    <property type="match status" value="1"/>
</dbReference>
<feature type="domain" description="LRRNT" evidence="6">
    <location>
        <begin position="335"/>
        <end position="369"/>
    </location>
</feature>
<evidence type="ECO:0000256" key="2">
    <source>
        <dbReference type="ARBA" id="ARBA00022729"/>
    </source>
</evidence>
<keyword evidence="5" id="KW-0812">Transmembrane</keyword>
<evidence type="ECO:0000256" key="4">
    <source>
        <dbReference type="SAM" id="MobiDB-lite"/>
    </source>
</evidence>
<dbReference type="PANTHER" id="PTHR24364">
    <property type="entry name" value="LP06937P"/>
    <property type="match status" value="1"/>
</dbReference>
<dbReference type="InterPro" id="IPR000372">
    <property type="entry name" value="LRRNT"/>
</dbReference>
<dbReference type="PANTHER" id="PTHR24364:SF17">
    <property type="entry name" value="TROPHOBLAST GLYCOPROTEIN"/>
    <property type="match status" value="1"/>
</dbReference>
<name>A0A4U1FJA3_MONMO</name>
<dbReference type="SMART" id="SM00369">
    <property type="entry name" value="LRR_TYP"/>
    <property type="match status" value="6"/>
</dbReference>
<sequence length="694" mass="74317">CPNQGEFHEIHQRFCSCPRSAEAGRAAGAATPAGLPSPDPRIGFSQLRRLGLGLGCEESRRAARTREVPATPVGLGVVSGGGGRAGARRLCAPASRVARPSPGVRICGARWGRRGSDGLKGGRSRVPSGDDLAGRGRFLHSGSCGRRCPSRFSPACPRSRLGSCARRQQKRQGGTTRGRLLEEARRKSAALSVPTRRAYFLEGRGGGLGPGRGTPGGEGVSQVPAAAAAAAALLSFHKTKVFSRRFRPARALRAQPPEPSERAASQPSSGETRAAMPGGCSRGPAAGDGRLRLARLALVLLGWVSSSSLPSSASSSTSSAFPVSAASAQPQLSGRCPPACECSEAARTVKCVNRNLTEVPADLPPYVRNLFLTGNQLAVLPAGAFARRPPLAELAALNLSGSHLEEVRAGAFAHLPSLRQLDLSHNPLADLSPFAFSGGNASVAAPSPLVELILNRIVPPAAERQNRSFEGVVAAALRAGHALRGLRRLELVSNRLLYLPRDVLAQLPGLRHLDLRNNSLVSLTYVSFRNLTHLESLHLENNALKVLHNGTLAELQSLPHVRVFLDDNPWVCDCHMADMVAWLKETEVVQGKARLTCAFPEKMRNRVLLELNSSDLDCDPILPPSLQTSYVFLGIVLALIGAIFLLVLYLNRKGIKKWMHNIRDACRDHMEGYHYRYEINADPRLTNLSSNSDV</sequence>
<dbReference type="PROSITE" id="PS51450">
    <property type="entry name" value="LRR"/>
    <property type="match status" value="2"/>
</dbReference>
<evidence type="ECO:0000256" key="1">
    <source>
        <dbReference type="ARBA" id="ARBA00022614"/>
    </source>
</evidence>
<keyword evidence="2" id="KW-0732">Signal</keyword>
<evidence type="ECO:0000259" key="7">
    <source>
        <dbReference type="SMART" id="SM00082"/>
    </source>
</evidence>
<evidence type="ECO:0000256" key="5">
    <source>
        <dbReference type="SAM" id="Phobius"/>
    </source>
</evidence>
<keyword evidence="3" id="KW-0677">Repeat</keyword>
<dbReference type="InterPro" id="IPR052286">
    <property type="entry name" value="Wnt_signaling_inhibitor"/>
</dbReference>
<dbReference type="AlphaFoldDB" id="A0A4U1FJA3"/>
<feature type="transmembrane region" description="Helical" evidence="5">
    <location>
        <begin position="630"/>
        <end position="650"/>
    </location>
</feature>
<keyword evidence="5" id="KW-0472">Membrane</keyword>
<evidence type="ECO:0000313" key="9">
    <source>
        <dbReference type="Proteomes" id="UP000308365"/>
    </source>
</evidence>
<feature type="domain" description="LRRCT" evidence="7">
    <location>
        <begin position="568"/>
        <end position="619"/>
    </location>
</feature>
<reference evidence="9" key="1">
    <citation type="journal article" date="2019" name="IScience">
        <title>Narwhal Genome Reveals Long-Term Low Genetic Diversity despite Current Large Abundance Size.</title>
        <authorList>
            <person name="Westbury M.V."/>
            <person name="Petersen B."/>
            <person name="Garde E."/>
            <person name="Heide-Jorgensen M.P."/>
            <person name="Lorenzen E.D."/>
        </authorList>
    </citation>
    <scope>NUCLEOTIDE SEQUENCE [LARGE SCALE GENOMIC DNA]</scope>
</reference>
<dbReference type="SUPFAM" id="SSF52058">
    <property type="entry name" value="L domain-like"/>
    <property type="match status" value="1"/>
</dbReference>
<dbReference type="InterPro" id="IPR000483">
    <property type="entry name" value="Cys-rich_flank_reg_C"/>
</dbReference>
<evidence type="ECO:0000313" key="8">
    <source>
        <dbReference type="EMBL" id="TKC50032.1"/>
    </source>
</evidence>
<evidence type="ECO:0008006" key="10">
    <source>
        <dbReference type="Google" id="ProtNLM"/>
    </source>
</evidence>
<gene>
    <name evidence="8" type="ORF">EI555_016084</name>
</gene>
<dbReference type="InterPro" id="IPR032675">
    <property type="entry name" value="LRR_dom_sf"/>
</dbReference>
<dbReference type="EMBL" id="RWIC01000096">
    <property type="protein sequence ID" value="TKC50032.1"/>
    <property type="molecule type" value="Genomic_DNA"/>
</dbReference>
<organism evidence="8 9">
    <name type="scientific">Monodon monoceros</name>
    <name type="common">Narwhal</name>
    <name type="synonym">Ceratodon monodon</name>
    <dbReference type="NCBI Taxonomy" id="40151"/>
    <lineage>
        <taxon>Eukaryota</taxon>
        <taxon>Metazoa</taxon>
        <taxon>Chordata</taxon>
        <taxon>Craniata</taxon>
        <taxon>Vertebrata</taxon>
        <taxon>Euteleostomi</taxon>
        <taxon>Mammalia</taxon>
        <taxon>Eutheria</taxon>
        <taxon>Laurasiatheria</taxon>
        <taxon>Artiodactyla</taxon>
        <taxon>Whippomorpha</taxon>
        <taxon>Cetacea</taxon>
        <taxon>Odontoceti</taxon>
        <taxon>Monodontidae</taxon>
        <taxon>Monodon</taxon>
    </lineage>
</organism>
<keyword evidence="5" id="KW-1133">Transmembrane helix</keyword>
<dbReference type="Pfam" id="PF13855">
    <property type="entry name" value="LRR_8"/>
    <property type="match status" value="2"/>
</dbReference>
<proteinExistence type="predicted"/>
<feature type="region of interest" description="Disordered" evidence="4">
    <location>
        <begin position="201"/>
        <end position="221"/>
    </location>
</feature>
<feature type="region of interest" description="Disordered" evidence="4">
    <location>
        <begin position="163"/>
        <end position="189"/>
    </location>
</feature>
<feature type="region of interest" description="Disordered" evidence="4">
    <location>
        <begin position="250"/>
        <end position="283"/>
    </location>
</feature>
<dbReference type="Gene3D" id="3.80.10.10">
    <property type="entry name" value="Ribonuclease Inhibitor"/>
    <property type="match status" value="1"/>
</dbReference>
<evidence type="ECO:0000256" key="3">
    <source>
        <dbReference type="ARBA" id="ARBA00022737"/>
    </source>
</evidence>
<protein>
    <recommendedName>
        <fullName evidence="10">LRRCT domain-containing protein</fullName>
    </recommendedName>
</protein>
<dbReference type="InterPro" id="IPR001611">
    <property type="entry name" value="Leu-rich_rpt"/>
</dbReference>
<dbReference type="GO" id="GO:0005886">
    <property type="term" value="C:plasma membrane"/>
    <property type="evidence" value="ECO:0007669"/>
    <property type="project" value="TreeGrafter"/>
</dbReference>
<feature type="compositionally biased region" description="Gly residues" evidence="4">
    <location>
        <begin position="203"/>
        <end position="219"/>
    </location>
</feature>
<keyword evidence="1" id="KW-0433">Leucine-rich repeat</keyword>
<evidence type="ECO:0000259" key="6">
    <source>
        <dbReference type="SMART" id="SM00013"/>
    </source>
</evidence>
<accession>A0A4U1FJA3</accession>